<dbReference type="InterPro" id="IPR019831">
    <property type="entry name" value="Mn/Fe_SOD_N"/>
</dbReference>
<evidence type="ECO:0000256" key="10">
    <source>
        <dbReference type="RuleBase" id="RU000414"/>
    </source>
</evidence>
<dbReference type="AlphaFoldDB" id="A0AAE1CCZ4"/>
<evidence type="ECO:0000256" key="6">
    <source>
        <dbReference type="ARBA" id="ARBA00023002"/>
    </source>
</evidence>
<accession>A0AAE1CCZ4</accession>
<evidence type="ECO:0000313" key="13">
    <source>
        <dbReference type="EMBL" id="KAK3689071.1"/>
    </source>
</evidence>
<evidence type="ECO:0000256" key="8">
    <source>
        <dbReference type="ARBA" id="ARBA00049204"/>
    </source>
</evidence>
<dbReference type="PANTHER" id="PTHR11404:SF6">
    <property type="entry name" value="SUPEROXIDE DISMUTASE [MN], MITOCHONDRIAL"/>
    <property type="match status" value="1"/>
</dbReference>
<feature type="binding site" evidence="9">
    <location>
        <position position="110"/>
    </location>
    <ligand>
        <name>Mn(2+)</name>
        <dbReference type="ChEBI" id="CHEBI:29035"/>
    </ligand>
</feature>
<comment type="catalytic activity">
    <reaction evidence="8 10">
        <text>2 superoxide + 2 H(+) = H2O2 + O2</text>
        <dbReference type="Rhea" id="RHEA:20696"/>
        <dbReference type="ChEBI" id="CHEBI:15378"/>
        <dbReference type="ChEBI" id="CHEBI:15379"/>
        <dbReference type="ChEBI" id="CHEBI:16240"/>
        <dbReference type="ChEBI" id="CHEBI:18421"/>
        <dbReference type="EC" id="1.15.1.1"/>
    </reaction>
</comment>
<dbReference type="InterPro" id="IPR050265">
    <property type="entry name" value="Fe/Mn_Superoxide_Dismutase"/>
</dbReference>
<dbReference type="EMBL" id="JAULSO010000002">
    <property type="protein sequence ID" value="KAK3689071.1"/>
    <property type="molecule type" value="Genomic_DNA"/>
</dbReference>
<dbReference type="InterPro" id="IPR001189">
    <property type="entry name" value="Mn/Fe_SOD"/>
</dbReference>
<dbReference type="PIRSF" id="PIRSF000349">
    <property type="entry name" value="SODismutase"/>
    <property type="match status" value="1"/>
</dbReference>
<protein>
    <recommendedName>
        <fullName evidence="3 10">Superoxide dismutase</fullName>
        <ecNumber evidence="3 10">1.15.1.1</ecNumber>
    </recommendedName>
</protein>
<dbReference type="GO" id="GO:0005739">
    <property type="term" value="C:mitochondrion"/>
    <property type="evidence" value="ECO:0007669"/>
    <property type="project" value="TreeGrafter"/>
</dbReference>
<feature type="binding site" evidence="9">
    <location>
        <position position="200"/>
    </location>
    <ligand>
        <name>Mn(2+)</name>
        <dbReference type="ChEBI" id="CHEBI:29035"/>
    </ligand>
</feature>
<dbReference type="SUPFAM" id="SSF54719">
    <property type="entry name" value="Fe,Mn superoxide dismutase (SOD), C-terminal domain"/>
    <property type="match status" value="1"/>
</dbReference>
<dbReference type="InterPro" id="IPR019833">
    <property type="entry name" value="Mn/Fe_SOD_BS"/>
</dbReference>
<evidence type="ECO:0000256" key="1">
    <source>
        <dbReference type="ARBA" id="ARBA00001936"/>
    </source>
</evidence>
<organism evidence="13 14">
    <name type="scientific">Podospora appendiculata</name>
    <dbReference type="NCBI Taxonomy" id="314037"/>
    <lineage>
        <taxon>Eukaryota</taxon>
        <taxon>Fungi</taxon>
        <taxon>Dikarya</taxon>
        <taxon>Ascomycota</taxon>
        <taxon>Pezizomycotina</taxon>
        <taxon>Sordariomycetes</taxon>
        <taxon>Sordariomycetidae</taxon>
        <taxon>Sordariales</taxon>
        <taxon>Podosporaceae</taxon>
        <taxon>Podospora</taxon>
    </lineage>
</organism>
<evidence type="ECO:0000259" key="11">
    <source>
        <dbReference type="Pfam" id="PF00081"/>
    </source>
</evidence>
<proteinExistence type="inferred from homology"/>
<dbReference type="GO" id="GO:0004784">
    <property type="term" value="F:superoxide dismutase activity"/>
    <property type="evidence" value="ECO:0007669"/>
    <property type="project" value="UniProtKB-EC"/>
</dbReference>
<reference evidence="13" key="1">
    <citation type="journal article" date="2023" name="Mol. Phylogenet. Evol.">
        <title>Genome-scale phylogeny and comparative genomics of the fungal order Sordariales.</title>
        <authorList>
            <person name="Hensen N."/>
            <person name="Bonometti L."/>
            <person name="Westerberg I."/>
            <person name="Brannstrom I.O."/>
            <person name="Guillou S."/>
            <person name="Cros-Aarteil S."/>
            <person name="Calhoun S."/>
            <person name="Haridas S."/>
            <person name="Kuo A."/>
            <person name="Mondo S."/>
            <person name="Pangilinan J."/>
            <person name="Riley R."/>
            <person name="LaButti K."/>
            <person name="Andreopoulos B."/>
            <person name="Lipzen A."/>
            <person name="Chen C."/>
            <person name="Yan M."/>
            <person name="Daum C."/>
            <person name="Ng V."/>
            <person name="Clum A."/>
            <person name="Steindorff A."/>
            <person name="Ohm R.A."/>
            <person name="Martin F."/>
            <person name="Silar P."/>
            <person name="Natvig D.O."/>
            <person name="Lalanne C."/>
            <person name="Gautier V."/>
            <person name="Ament-Velasquez S.L."/>
            <person name="Kruys A."/>
            <person name="Hutchinson M.I."/>
            <person name="Powell A.J."/>
            <person name="Barry K."/>
            <person name="Miller A.N."/>
            <person name="Grigoriev I.V."/>
            <person name="Debuchy R."/>
            <person name="Gladieux P."/>
            <person name="Hiltunen Thoren M."/>
            <person name="Johannesson H."/>
        </authorList>
    </citation>
    <scope>NUCLEOTIDE SEQUENCE</scope>
    <source>
        <strain evidence="13">CBS 314.62</strain>
    </source>
</reference>
<comment type="function">
    <text evidence="10">Destroys radicals which are normally produced within the cells and which are toxic to biological systems.</text>
</comment>
<name>A0AAE1CCZ4_9PEZI</name>
<dbReference type="Pfam" id="PF02777">
    <property type="entry name" value="Sod_Fe_C"/>
    <property type="match status" value="1"/>
</dbReference>
<dbReference type="InterPro" id="IPR019832">
    <property type="entry name" value="Mn/Fe_SOD_C"/>
</dbReference>
<keyword evidence="6 10" id="KW-0560">Oxidoreductase</keyword>
<dbReference type="GO" id="GO:0030145">
    <property type="term" value="F:manganese ion binding"/>
    <property type="evidence" value="ECO:0007669"/>
    <property type="project" value="TreeGrafter"/>
</dbReference>
<keyword evidence="14" id="KW-1185">Reference proteome</keyword>
<gene>
    <name evidence="13" type="ORF">B0T22DRAFT_165928</name>
</gene>
<evidence type="ECO:0000256" key="9">
    <source>
        <dbReference type="PIRSR" id="PIRSR000349-1"/>
    </source>
</evidence>
<dbReference type="PROSITE" id="PS00088">
    <property type="entry name" value="SOD_MN"/>
    <property type="match status" value="1"/>
</dbReference>
<feature type="domain" description="Manganese/iron superoxide dismutase C-terminal" evidence="12">
    <location>
        <begin position="128"/>
        <end position="229"/>
    </location>
</feature>
<keyword evidence="4 9" id="KW-0479">Metal-binding</keyword>
<dbReference type="Proteomes" id="UP001270362">
    <property type="component" value="Unassembled WGS sequence"/>
</dbReference>
<evidence type="ECO:0000313" key="14">
    <source>
        <dbReference type="Proteomes" id="UP001270362"/>
    </source>
</evidence>
<evidence type="ECO:0000256" key="7">
    <source>
        <dbReference type="ARBA" id="ARBA00023211"/>
    </source>
</evidence>
<keyword evidence="5" id="KW-0049">Antioxidant</keyword>
<evidence type="ECO:0000256" key="4">
    <source>
        <dbReference type="ARBA" id="ARBA00022723"/>
    </source>
</evidence>
<dbReference type="PRINTS" id="PR01703">
    <property type="entry name" value="MNSODISMTASE"/>
</dbReference>
<sequence>MSSTLLRTVPALRGALRAGAVVKPAAALASTSFVRGKATLPDLSYDYGALEPHISGKIMELHHKKHHQTYVSGLNSALEAIAEAENKGDFTKAASVAPLLNFHGGGHLNHSLFWENLAPASRDGGGEPDGALKKAIAEDFGSFESFTKQMNTALAGIQGSGWAWLVKDKTSGTLGLVTRANQDPVSGSLAPLLGIDAWEHAYYLQYENRKAEYFQAIWNVINWKTVASRFEKA</sequence>
<dbReference type="EC" id="1.15.1.1" evidence="3 10"/>
<evidence type="ECO:0000256" key="3">
    <source>
        <dbReference type="ARBA" id="ARBA00012682"/>
    </source>
</evidence>
<feature type="binding site" evidence="9">
    <location>
        <position position="62"/>
    </location>
    <ligand>
        <name>Mn(2+)</name>
        <dbReference type="ChEBI" id="CHEBI:29035"/>
    </ligand>
</feature>
<dbReference type="FunFam" id="3.55.40.20:FF:000002">
    <property type="entry name" value="Superoxide dismutase"/>
    <property type="match status" value="1"/>
</dbReference>
<keyword evidence="7" id="KW-0464">Manganese</keyword>
<dbReference type="Pfam" id="PF00081">
    <property type="entry name" value="Sod_Fe_N"/>
    <property type="match status" value="1"/>
</dbReference>
<evidence type="ECO:0000259" key="12">
    <source>
        <dbReference type="Pfam" id="PF02777"/>
    </source>
</evidence>
<comment type="similarity">
    <text evidence="2 10">Belongs to the iron/manganese superoxide dismutase family.</text>
</comment>
<dbReference type="Gene3D" id="1.10.287.990">
    <property type="entry name" value="Fe,Mn superoxide dismutase (SOD) domain"/>
    <property type="match status" value="1"/>
</dbReference>
<dbReference type="InterPro" id="IPR036324">
    <property type="entry name" value="Mn/Fe_SOD_N_sf"/>
</dbReference>
<dbReference type="Gene3D" id="3.55.40.20">
    <property type="entry name" value="Iron/manganese superoxide dismutase, C-terminal domain"/>
    <property type="match status" value="1"/>
</dbReference>
<reference evidence="13" key="2">
    <citation type="submission" date="2023-06" db="EMBL/GenBank/DDBJ databases">
        <authorList>
            <consortium name="Lawrence Berkeley National Laboratory"/>
            <person name="Haridas S."/>
            <person name="Hensen N."/>
            <person name="Bonometti L."/>
            <person name="Westerberg I."/>
            <person name="Brannstrom I.O."/>
            <person name="Guillou S."/>
            <person name="Cros-Aarteil S."/>
            <person name="Calhoun S."/>
            <person name="Kuo A."/>
            <person name="Mondo S."/>
            <person name="Pangilinan J."/>
            <person name="Riley R."/>
            <person name="Labutti K."/>
            <person name="Andreopoulos B."/>
            <person name="Lipzen A."/>
            <person name="Chen C."/>
            <person name="Yanf M."/>
            <person name="Daum C."/>
            <person name="Ng V."/>
            <person name="Clum A."/>
            <person name="Steindorff A."/>
            <person name="Ohm R."/>
            <person name="Martin F."/>
            <person name="Silar P."/>
            <person name="Natvig D."/>
            <person name="Lalanne C."/>
            <person name="Gautier V."/>
            <person name="Ament-Velasquez S.L."/>
            <person name="Kruys A."/>
            <person name="Hutchinson M.I."/>
            <person name="Powell A.J."/>
            <person name="Barry K."/>
            <person name="Miller A.N."/>
            <person name="Grigoriev I.V."/>
            <person name="Debuchy R."/>
            <person name="Gladieux P."/>
            <person name="Thoren M.H."/>
            <person name="Johannesson H."/>
        </authorList>
    </citation>
    <scope>NUCLEOTIDE SEQUENCE</scope>
    <source>
        <strain evidence="13">CBS 314.62</strain>
    </source>
</reference>
<comment type="caution">
    <text evidence="13">The sequence shown here is derived from an EMBL/GenBank/DDBJ whole genome shotgun (WGS) entry which is preliminary data.</text>
</comment>
<dbReference type="PANTHER" id="PTHR11404">
    <property type="entry name" value="SUPEROXIDE DISMUTASE 2"/>
    <property type="match status" value="1"/>
</dbReference>
<dbReference type="InterPro" id="IPR036314">
    <property type="entry name" value="SOD_C_sf"/>
</dbReference>
<feature type="binding site" evidence="9">
    <location>
        <position position="196"/>
    </location>
    <ligand>
        <name>Mn(2+)</name>
        <dbReference type="ChEBI" id="CHEBI:29035"/>
    </ligand>
</feature>
<comment type="cofactor">
    <cofactor evidence="1">
        <name>Mn(2+)</name>
        <dbReference type="ChEBI" id="CHEBI:29035"/>
    </cofactor>
</comment>
<dbReference type="SUPFAM" id="SSF46609">
    <property type="entry name" value="Fe,Mn superoxide dismutase (SOD), N-terminal domain"/>
    <property type="match status" value="1"/>
</dbReference>
<evidence type="ECO:0000256" key="2">
    <source>
        <dbReference type="ARBA" id="ARBA00008714"/>
    </source>
</evidence>
<dbReference type="FunFam" id="1.10.287.990:FF:000001">
    <property type="entry name" value="Superoxide dismutase"/>
    <property type="match status" value="1"/>
</dbReference>
<feature type="domain" description="Manganese/iron superoxide dismutase N-terminal" evidence="11">
    <location>
        <begin position="39"/>
        <end position="118"/>
    </location>
</feature>
<evidence type="ECO:0000256" key="5">
    <source>
        <dbReference type="ARBA" id="ARBA00022862"/>
    </source>
</evidence>